<dbReference type="SUPFAM" id="SSF54001">
    <property type="entry name" value="Cysteine proteinases"/>
    <property type="match status" value="1"/>
</dbReference>
<reference evidence="2" key="1">
    <citation type="submission" date="2016-04" db="EMBL/GenBank/DDBJ databases">
        <authorList>
            <person name="Evans L.H."/>
            <person name="Alamgir A."/>
            <person name="Owens N."/>
            <person name="Weber N.D."/>
            <person name="Virtaneva K."/>
            <person name="Barbian K."/>
            <person name="Babar A."/>
            <person name="Rosenke K."/>
        </authorList>
    </citation>
    <scope>NUCLEOTIDE SEQUENCE</scope>
    <source>
        <strain evidence="2">86</strain>
    </source>
</reference>
<feature type="domain" description="Transglutaminase-like" evidence="1">
    <location>
        <begin position="158"/>
        <end position="220"/>
    </location>
</feature>
<dbReference type="InterPro" id="IPR038765">
    <property type="entry name" value="Papain-like_cys_pep_sf"/>
</dbReference>
<organism evidence="2">
    <name type="scientific">uncultured Alphaproteobacteria bacterium</name>
    <dbReference type="NCBI Taxonomy" id="91750"/>
    <lineage>
        <taxon>Bacteria</taxon>
        <taxon>Pseudomonadati</taxon>
        <taxon>Pseudomonadota</taxon>
        <taxon>Alphaproteobacteria</taxon>
        <taxon>environmental samples</taxon>
    </lineage>
</organism>
<dbReference type="EMBL" id="FLUO01000004">
    <property type="protein sequence ID" value="SBW13000.1"/>
    <property type="molecule type" value="Genomic_DNA"/>
</dbReference>
<gene>
    <name evidence="2" type="ORF">KL86APRO_40019</name>
</gene>
<accession>A0A212KMY2</accession>
<protein>
    <submittedName>
        <fullName evidence="2">Transglutaminase domain protein</fullName>
    </submittedName>
</protein>
<dbReference type="Pfam" id="PF01841">
    <property type="entry name" value="Transglut_core"/>
    <property type="match status" value="1"/>
</dbReference>
<dbReference type="PANTHER" id="PTHR33490:SF6">
    <property type="entry name" value="SLL1049 PROTEIN"/>
    <property type="match status" value="1"/>
</dbReference>
<dbReference type="Pfam" id="PF08379">
    <property type="entry name" value="Bact_transglu_N"/>
    <property type="match status" value="1"/>
</dbReference>
<name>A0A212KMY2_9PROT</name>
<proteinExistence type="predicted"/>
<dbReference type="InterPro" id="IPR002931">
    <property type="entry name" value="Transglutaminase-like"/>
</dbReference>
<evidence type="ECO:0000259" key="1">
    <source>
        <dbReference type="SMART" id="SM00460"/>
    </source>
</evidence>
<dbReference type="Gene3D" id="3.10.620.30">
    <property type="match status" value="1"/>
</dbReference>
<dbReference type="InterPro" id="IPR013589">
    <property type="entry name" value="Bac_transglu_N"/>
</dbReference>
<dbReference type="PANTHER" id="PTHR33490">
    <property type="entry name" value="BLR5614 PROTEIN-RELATED"/>
    <property type="match status" value="1"/>
</dbReference>
<sequence>MRLEITHETRYTLAHPARRSVQYLRLTPRADRCQRVESWTIGGPERIRPWTDGYGNLVHVATESDVHDAIAIRVAGIVSTRDTAGVLPLDDGLPPDMFLRPTALTRVSEAIAGFAKPFAEMRPRQGDIATLHTMMAAQADAIAFEAGFTDAATPAAAAFANGRGVCQDHTHIFIAACRVVGLPCRYVSGYLAAGQGDVATHAWAEAFVADLGWVSFDVANRQSATDAYVRLAVGPDYAAVAPVIGVRTGGGGEEISVAVQVRQVQ</sequence>
<dbReference type="AlphaFoldDB" id="A0A212KMY2"/>
<dbReference type="SMART" id="SM00460">
    <property type="entry name" value="TGc"/>
    <property type="match status" value="1"/>
</dbReference>
<evidence type="ECO:0000313" key="2">
    <source>
        <dbReference type="EMBL" id="SBW13000.1"/>
    </source>
</evidence>